<feature type="compositionally biased region" description="Basic and acidic residues" evidence="2">
    <location>
        <begin position="646"/>
        <end position="683"/>
    </location>
</feature>
<proteinExistence type="predicted"/>
<keyword evidence="1" id="KW-0479">Metal-binding</keyword>
<feature type="compositionally biased region" description="Basic and acidic residues" evidence="2">
    <location>
        <begin position="943"/>
        <end position="973"/>
    </location>
</feature>
<feature type="compositionally biased region" description="Basic and acidic residues" evidence="2">
    <location>
        <begin position="770"/>
        <end position="816"/>
    </location>
</feature>
<feature type="compositionally biased region" description="Basic and acidic residues" evidence="2">
    <location>
        <begin position="846"/>
        <end position="859"/>
    </location>
</feature>
<feature type="compositionally biased region" description="Basic and acidic residues" evidence="2">
    <location>
        <begin position="621"/>
        <end position="633"/>
    </location>
</feature>
<evidence type="ECO:0000259" key="3">
    <source>
        <dbReference type="PROSITE" id="PS50089"/>
    </source>
</evidence>
<dbReference type="InterPro" id="IPR001841">
    <property type="entry name" value="Znf_RING"/>
</dbReference>
<organism evidence="4 5">
    <name type="scientific">Karstenula rhodostoma CBS 690.94</name>
    <dbReference type="NCBI Taxonomy" id="1392251"/>
    <lineage>
        <taxon>Eukaryota</taxon>
        <taxon>Fungi</taxon>
        <taxon>Dikarya</taxon>
        <taxon>Ascomycota</taxon>
        <taxon>Pezizomycotina</taxon>
        <taxon>Dothideomycetes</taxon>
        <taxon>Pleosporomycetidae</taxon>
        <taxon>Pleosporales</taxon>
        <taxon>Massarineae</taxon>
        <taxon>Didymosphaeriaceae</taxon>
        <taxon>Karstenula</taxon>
    </lineage>
</organism>
<feature type="compositionally biased region" description="Polar residues" evidence="2">
    <location>
        <begin position="581"/>
        <end position="591"/>
    </location>
</feature>
<protein>
    <recommendedName>
        <fullName evidence="3">RING-type domain-containing protein</fullName>
    </recommendedName>
</protein>
<feature type="compositionally biased region" description="Low complexity" evidence="2">
    <location>
        <begin position="110"/>
        <end position="127"/>
    </location>
</feature>
<feature type="region of interest" description="Disordered" evidence="2">
    <location>
        <begin position="150"/>
        <end position="234"/>
    </location>
</feature>
<feature type="region of interest" description="Disordered" evidence="2">
    <location>
        <begin position="353"/>
        <end position="484"/>
    </location>
</feature>
<feature type="compositionally biased region" description="Basic and acidic residues" evidence="2">
    <location>
        <begin position="705"/>
        <end position="744"/>
    </location>
</feature>
<gene>
    <name evidence="4" type="ORF">P171DRAFT_518468</name>
</gene>
<evidence type="ECO:0000313" key="5">
    <source>
        <dbReference type="Proteomes" id="UP000799764"/>
    </source>
</evidence>
<feature type="compositionally biased region" description="Polar residues" evidence="2">
    <location>
        <begin position="353"/>
        <end position="367"/>
    </location>
</feature>
<feature type="region of interest" description="Disordered" evidence="2">
    <location>
        <begin position="561"/>
        <end position="1074"/>
    </location>
</feature>
<dbReference type="PROSITE" id="PS50089">
    <property type="entry name" value="ZF_RING_2"/>
    <property type="match status" value="1"/>
</dbReference>
<feature type="compositionally biased region" description="Basic and acidic residues" evidence="2">
    <location>
        <begin position="196"/>
        <end position="213"/>
    </location>
</feature>
<feature type="compositionally biased region" description="Polar residues" evidence="2">
    <location>
        <begin position="214"/>
        <end position="226"/>
    </location>
</feature>
<dbReference type="Gene3D" id="3.30.40.10">
    <property type="entry name" value="Zinc/RING finger domain, C3HC4 (zinc finger)"/>
    <property type="match status" value="1"/>
</dbReference>
<dbReference type="GO" id="GO:0008270">
    <property type="term" value="F:zinc ion binding"/>
    <property type="evidence" value="ECO:0007669"/>
    <property type="project" value="UniProtKB-KW"/>
</dbReference>
<reference evidence="4" key="1">
    <citation type="journal article" date="2020" name="Stud. Mycol.">
        <title>101 Dothideomycetes genomes: a test case for predicting lifestyles and emergence of pathogens.</title>
        <authorList>
            <person name="Haridas S."/>
            <person name="Albert R."/>
            <person name="Binder M."/>
            <person name="Bloem J."/>
            <person name="Labutti K."/>
            <person name="Salamov A."/>
            <person name="Andreopoulos B."/>
            <person name="Baker S."/>
            <person name="Barry K."/>
            <person name="Bills G."/>
            <person name="Bluhm B."/>
            <person name="Cannon C."/>
            <person name="Castanera R."/>
            <person name="Culley D."/>
            <person name="Daum C."/>
            <person name="Ezra D."/>
            <person name="Gonzalez J."/>
            <person name="Henrissat B."/>
            <person name="Kuo A."/>
            <person name="Liang C."/>
            <person name="Lipzen A."/>
            <person name="Lutzoni F."/>
            <person name="Magnuson J."/>
            <person name="Mondo S."/>
            <person name="Nolan M."/>
            <person name="Ohm R."/>
            <person name="Pangilinan J."/>
            <person name="Park H.-J."/>
            <person name="Ramirez L."/>
            <person name="Alfaro M."/>
            <person name="Sun H."/>
            <person name="Tritt A."/>
            <person name="Yoshinaga Y."/>
            <person name="Zwiers L.-H."/>
            <person name="Turgeon B."/>
            <person name="Goodwin S."/>
            <person name="Spatafora J."/>
            <person name="Crous P."/>
            <person name="Grigoriev I."/>
        </authorList>
    </citation>
    <scope>NUCLEOTIDE SEQUENCE</scope>
    <source>
        <strain evidence="4">CBS 690.94</strain>
    </source>
</reference>
<keyword evidence="1" id="KW-0862">Zinc</keyword>
<feature type="compositionally biased region" description="Polar residues" evidence="2">
    <location>
        <begin position="924"/>
        <end position="938"/>
    </location>
</feature>
<keyword evidence="1" id="KW-0863">Zinc-finger</keyword>
<dbReference type="EMBL" id="MU001495">
    <property type="protein sequence ID" value="KAF2449055.1"/>
    <property type="molecule type" value="Genomic_DNA"/>
</dbReference>
<feature type="domain" description="RING-type" evidence="3">
    <location>
        <begin position="35"/>
        <end position="73"/>
    </location>
</feature>
<feature type="compositionally biased region" description="Polar residues" evidence="2">
    <location>
        <begin position="394"/>
        <end position="411"/>
    </location>
</feature>
<keyword evidence="5" id="KW-1185">Reference proteome</keyword>
<dbReference type="Proteomes" id="UP000799764">
    <property type="component" value="Unassembled WGS sequence"/>
</dbReference>
<comment type="caution">
    <text evidence="4">The sequence shown here is derived from an EMBL/GenBank/DDBJ whole genome shotgun (WGS) entry which is preliminary data.</text>
</comment>
<feature type="region of interest" description="Disordered" evidence="2">
    <location>
        <begin position="98"/>
        <end position="127"/>
    </location>
</feature>
<feature type="compositionally biased region" description="Low complexity" evidence="2">
    <location>
        <begin position="635"/>
        <end position="645"/>
    </location>
</feature>
<dbReference type="SUPFAM" id="SSF57850">
    <property type="entry name" value="RING/U-box"/>
    <property type="match status" value="1"/>
</dbReference>
<name>A0A9P4PRR8_9PLEO</name>
<dbReference type="AlphaFoldDB" id="A0A9P4PRR8"/>
<sequence length="1074" mass="118013">MATPAADPKLAPLADELKEFALTLERGAFPKGFFCALCDQLAFDSYKLLCCNKVICSTCYSKLEFPTTCPSCDHSPVEADSCSPNKALRNTMRVWLQKQKKKEETKAADAKAASEAAATPVVEPTPAPAEVQGLVDSADKPVESIEHAIRTDDGTADPSAAEHVAEGDPVSAAPQHEEGSATAPDETQQGVGQDAKNAEDQTKIAEPGQDHDNAQNANGSNSQTFPNGGMMNANGMPNQFGLGFNGQGNFGMGMNMPNIMNPGWNNMGMTPTPSRNRSHFNRRSGYGMNNMNGMNGMFGFGGNMGMGMNDMSMNYGGNFGNGWNGMGGGGYGFNGYNHTGGYNQSGAYSEMMNQYPKNNMSNQNRFQGNGMGNFAQQNRSGSFGAGYGSGAGMQHNSRPGSRAGPNQSQGGSRAGTADPTTEGRDVQASASAEPGQEGKAESDAAEGENTADQATAEGTSEEAQHVTDANAAEPEGEQSSGLNPIQTVESVEMEDQGFDPSMMGGSMQYPPQMMNSFNSNQMNGAYNHHMGNIGYQNNFGPRGGFNNAYGAATVLTGEPRGVGVAGAPTGPRAMREGRPNTGFSSRANNVRFNPPPSATPAAEAPAGSRSPPRRARSQSPIRDESLRVKDKSPSRSRGGSQARAAAQDDLHDRSRSPHDDRREDRAGSRTPLAEHGDDYELRKEKRKHRSSRHDDHDERDDRDDHDERGSRGDRTRSASADSKYRSRRDKDKSRSSRSQRDRSREQRRRHRSRSRSVVAVEDEDYINDESSSRRKDRGNRDKYRDRSRDRDRKDRKERDYERDYDDEKYRSRDKDKEKRRRRDREVDEDERDYVEEKYRSSRRSRKDRDRERDYEKEPSTRAVSPPVNAPTGPSADNFSIRGASRPKTAKPMAPPQPPTGPRAFMPPKGPAADRDRDRRHSRKGSMSSSVPTTPTETAPQDHYAAEREKNARARDMLERNAPSDRPERTESRSLHSRISSSHHSSSRPSLSSKRSRDDYDDEERESRSGAPTGPASHSSKRRKSGETGGTDLASVLTKGLRKKAGAPRRGGVKTEGEAEREMERVERERDGRRW</sequence>
<evidence type="ECO:0000256" key="1">
    <source>
        <dbReference type="PROSITE-ProRule" id="PRU00175"/>
    </source>
</evidence>
<feature type="compositionally biased region" description="Basic residues" evidence="2">
    <location>
        <begin position="745"/>
        <end position="754"/>
    </location>
</feature>
<accession>A0A9P4PRR8</accession>
<feature type="compositionally biased region" description="Basic and acidic residues" evidence="2">
    <location>
        <begin position="1052"/>
        <end position="1074"/>
    </location>
</feature>
<evidence type="ECO:0000256" key="2">
    <source>
        <dbReference type="SAM" id="MobiDB-lite"/>
    </source>
</evidence>
<evidence type="ECO:0000313" key="4">
    <source>
        <dbReference type="EMBL" id="KAF2449055.1"/>
    </source>
</evidence>
<dbReference type="OrthoDB" id="106784at2759"/>
<feature type="compositionally biased region" description="Low complexity" evidence="2">
    <location>
        <begin position="599"/>
        <end position="610"/>
    </location>
</feature>
<feature type="compositionally biased region" description="Low complexity" evidence="2">
    <location>
        <begin position="976"/>
        <end position="992"/>
    </location>
</feature>
<dbReference type="InterPro" id="IPR013083">
    <property type="entry name" value="Znf_RING/FYVE/PHD"/>
</dbReference>